<comment type="caution">
    <text evidence="1">The sequence shown here is derived from an EMBL/GenBank/DDBJ whole genome shotgun (WGS) entry which is preliminary data.</text>
</comment>
<evidence type="ECO:0000313" key="1">
    <source>
        <dbReference type="EMBL" id="GHE06075.1"/>
    </source>
</evidence>
<dbReference type="AlphaFoldDB" id="A0AAN5A1S8"/>
<sequence length="190" mass="21484">MRALRDQMRMKDGMHLVLDPGPVPHNLIAARDKSAHPLRCRIRGPDLRQVTGGMQARQRRGVDLVGRHVRMGDRLHLQRIGDHHSRDVGRQHAGDCHAVPRRLDHDLVCLQKLPAEPFQGVRVISTRPSCRVRPFSQITTSPKVGWMSKPTTRRMRASLASDNKRELRATRQLRIRALGATGRVAEAASY</sequence>
<dbReference type="Proteomes" id="UP000634647">
    <property type="component" value="Unassembled WGS sequence"/>
</dbReference>
<reference evidence="1" key="2">
    <citation type="submission" date="2023-06" db="EMBL/GenBank/DDBJ databases">
        <authorList>
            <person name="Sun Q."/>
            <person name="Zhou Y."/>
        </authorList>
    </citation>
    <scope>NUCLEOTIDE SEQUENCE</scope>
    <source>
        <strain evidence="1">CGMCC 1.10859</strain>
    </source>
</reference>
<accession>A0AAN5A1S8</accession>
<organism evidence="1 2">
    <name type="scientific">Allgaiera indica</name>
    <dbReference type="NCBI Taxonomy" id="765699"/>
    <lineage>
        <taxon>Bacteria</taxon>
        <taxon>Pseudomonadati</taxon>
        <taxon>Pseudomonadota</taxon>
        <taxon>Alphaproteobacteria</taxon>
        <taxon>Rhodobacterales</taxon>
        <taxon>Paracoccaceae</taxon>
        <taxon>Allgaiera</taxon>
    </lineage>
</organism>
<proteinExistence type="predicted"/>
<dbReference type="EMBL" id="BNAB01000032">
    <property type="protein sequence ID" value="GHE06075.1"/>
    <property type="molecule type" value="Genomic_DNA"/>
</dbReference>
<reference evidence="1" key="1">
    <citation type="journal article" date="2014" name="Int. J. Syst. Evol. Microbiol.">
        <title>Complete genome sequence of Corynebacterium casei LMG S-19264T (=DSM 44701T), isolated from a smear-ripened cheese.</title>
        <authorList>
            <consortium name="US DOE Joint Genome Institute (JGI-PGF)"/>
            <person name="Walter F."/>
            <person name="Albersmeier A."/>
            <person name="Kalinowski J."/>
            <person name="Ruckert C."/>
        </authorList>
    </citation>
    <scope>NUCLEOTIDE SEQUENCE</scope>
    <source>
        <strain evidence="1">CGMCC 1.10859</strain>
    </source>
</reference>
<protein>
    <submittedName>
        <fullName evidence="1">Uncharacterized protein</fullName>
    </submittedName>
</protein>
<name>A0AAN5A1S8_9RHOB</name>
<gene>
    <name evidence="1" type="ORF">GCM10008024_39290</name>
</gene>
<evidence type="ECO:0000313" key="2">
    <source>
        <dbReference type="Proteomes" id="UP000634647"/>
    </source>
</evidence>